<reference evidence="7 8" key="1">
    <citation type="journal article" date="2022" name="Nat. Plants">
        <title>Genomes of leafy and leafless Platanthera orchids illuminate the evolution of mycoheterotrophy.</title>
        <authorList>
            <person name="Li M.H."/>
            <person name="Liu K.W."/>
            <person name="Li Z."/>
            <person name="Lu H.C."/>
            <person name="Ye Q.L."/>
            <person name="Zhang D."/>
            <person name="Wang J.Y."/>
            <person name="Li Y.F."/>
            <person name="Zhong Z.M."/>
            <person name="Liu X."/>
            <person name="Yu X."/>
            <person name="Liu D.K."/>
            <person name="Tu X.D."/>
            <person name="Liu B."/>
            <person name="Hao Y."/>
            <person name="Liao X.Y."/>
            <person name="Jiang Y.T."/>
            <person name="Sun W.H."/>
            <person name="Chen J."/>
            <person name="Chen Y.Q."/>
            <person name="Ai Y."/>
            <person name="Zhai J.W."/>
            <person name="Wu S.S."/>
            <person name="Zhou Z."/>
            <person name="Hsiao Y.Y."/>
            <person name="Wu W.L."/>
            <person name="Chen Y.Y."/>
            <person name="Lin Y.F."/>
            <person name="Hsu J.L."/>
            <person name="Li C.Y."/>
            <person name="Wang Z.W."/>
            <person name="Zhao X."/>
            <person name="Zhong W.Y."/>
            <person name="Ma X.K."/>
            <person name="Ma L."/>
            <person name="Huang J."/>
            <person name="Chen G.Z."/>
            <person name="Huang M.Z."/>
            <person name="Huang L."/>
            <person name="Peng D.H."/>
            <person name="Luo Y.B."/>
            <person name="Zou S.Q."/>
            <person name="Chen S.P."/>
            <person name="Lan S."/>
            <person name="Tsai W.C."/>
            <person name="Van de Peer Y."/>
            <person name="Liu Z.J."/>
        </authorList>
    </citation>
    <scope>NUCLEOTIDE SEQUENCE [LARGE SCALE GENOMIC DNA]</scope>
    <source>
        <strain evidence="7">Lor287</strain>
    </source>
</reference>
<keyword evidence="1" id="KW-0479">Metal-binding</keyword>
<dbReference type="Gene3D" id="4.10.60.10">
    <property type="entry name" value="Zinc finger, CCHC-type"/>
    <property type="match status" value="4"/>
</dbReference>
<dbReference type="InterPro" id="IPR001878">
    <property type="entry name" value="Znf_CCHC"/>
</dbReference>
<keyword evidence="2" id="KW-0677">Repeat</keyword>
<dbReference type="PROSITE" id="PS50158">
    <property type="entry name" value="ZF_CCHC"/>
    <property type="match status" value="7"/>
</dbReference>
<keyword evidence="8" id="KW-1185">Reference proteome</keyword>
<feature type="domain" description="CCHC-type" evidence="6">
    <location>
        <begin position="305"/>
        <end position="320"/>
    </location>
</feature>
<keyword evidence="4" id="KW-0862">Zinc</keyword>
<gene>
    <name evidence="7" type="ORF">KSP39_PZI012561</name>
</gene>
<evidence type="ECO:0000259" key="6">
    <source>
        <dbReference type="PROSITE" id="PS50158"/>
    </source>
</evidence>
<accession>A0AAP0BF37</accession>
<evidence type="ECO:0000313" key="8">
    <source>
        <dbReference type="Proteomes" id="UP001418222"/>
    </source>
</evidence>
<evidence type="ECO:0000256" key="5">
    <source>
        <dbReference type="PROSITE-ProRule" id="PRU00047"/>
    </source>
</evidence>
<name>A0AAP0BF37_9ASPA</name>
<evidence type="ECO:0000256" key="3">
    <source>
        <dbReference type="ARBA" id="ARBA00022771"/>
    </source>
</evidence>
<dbReference type="SMART" id="SM00343">
    <property type="entry name" value="ZnF_C2HC"/>
    <property type="match status" value="7"/>
</dbReference>
<sequence length="332" mass="35682">MRPCRVDGVDTCAPNVGLALVLNSAKTAKGLDTMLENARTWQSATTVDFQANWAPNSHNFSELGAQFAQFPRIGRPIRSISANWAPNSLNFRELGAQFGQVPFSPIFAPHVPQARVCTLRLGSRGSLRLGAPCAFDNLEGLRHLHIAAECSTKALCWNCKEPGHLASECTNEGICHTCGKSGHIARDCPTPGLPPGDMRLCNNCYKQGHMAADCTNEKACNNCRKTGHLARDCSNEPVCNLCNISGHVARQCPKADAIGDRGGSFYRGGVGGGGGGGGGYRDVICRNCNQIGHISRECMGPLMVCNNCGGRGHFAYECPSGRFFDRAPPRRY</sequence>
<evidence type="ECO:0000256" key="4">
    <source>
        <dbReference type="ARBA" id="ARBA00022833"/>
    </source>
</evidence>
<dbReference type="GO" id="GO:0003676">
    <property type="term" value="F:nucleic acid binding"/>
    <property type="evidence" value="ECO:0007669"/>
    <property type="project" value="InterPro"/>
</dbReference>
<feature type="domain" description="CCHC-type" evidence="6">
    <location>
        <begin position="156"/>
        <end position="171"/>
    </location>
</feature>
<comment type="caution">
    <text evidence="7">The sequence shown here is derived from an EMBL/GenBank/DDBJ whole genome shotgun (WGS) entry which is preliminary data.</text>
</comment>
<dbReference type="PANTHER" id="PTHR47103:SF8">
    <property type="entry name" value="DNA-BINDING PROTEIN"/>
    <property type="match status" value="1"/>
</dbReference>
<dbReference type="PANTHER" id="PTHR47103">
    <property type="entry name" value="DNA-BINDING PROTEIN"/>
    <property type="match status" value="1"/>
</dbReference>
<feature type="domain" description="CCHC-type" evidence="6">
    <location>
        <begin position="239"/>
        <end position="254"/>
    </location>
</feature>
<dbReference type="AlphaFoldDB" id="A0AAP0BF37"/>
<protein>
    <recommendedName>
        <fullName evidence="6">CCHC-type domain-containing protein</fullName>
    </recommendedName>
</protein>
<evidence type="ECO:0000313" key="7">
    <source>
        <dbReference type="EMBL" id="KAK8936727.1"/>
    </source>
</evidence>
<dbReference type="GO" id="GO:0008270">
    <property type="term" value="F:zinc ion binding"/>
    <property type="evidence" value="ECO:0007669"/>
    <property type="project" value="UniProtKB-KW"/>
</dbReference>
<keyword evidence="3 5" id="KW-0863">Zinc-finger</keyword>
<feature type="domain" description="CCHC-type" evidence="6">
    <location>
        <begin position="220"/>
        <end position="235"/>
    </location>
</feature>
<feature type="domain" description="CCHC-type" evidence="6">
    <location>
        <begin position="285"/>
        <end position="298"/>
    </location>
</feature>
<feature type="domain" description="CCHC-type" evidence="6">
    <location>
        <begin position="175"/>
        <end position="189"/>
    </location>
</feature>
<dbReference type="Pfam" id="PF00098">
    <property type="entry name" value="zf-CCHC"/>
    <property type="match status" value="7"/>
</dbReference>
<feature type="domain" description="CCHC-type" evidence="6">
    <location>
        <begin position="201"/>
        <end position="216"/>
    </location>
</feature>
<organism evidence="7 8">
    <name type="scientific">Platanthera zijinensis</name>
    <dbReference type="NCBI Taxonomy" id="2320716"/>
    <lineage>
        <taxon>Eukaryota</taxon>
        <taxon>Viridiplantae</taxon>
        <taxon>Streptophyta</taxon>
        <taxon>Embryophyta</taxon>
        <taxon>Tracheophyta</taxon>
        <taxon>Spermatophyta</taxon>
        <taxon>Magnoliopsida</taxon>
        <taxon>Liliopsida</taxon>
        <taxon>Asparagales</taxon>
        <taxon>Orchidaceae</taxon>
        <taxon>Orchidoideae</taxon>
        <taxon>Orchideae</taxon>
        <taxon>Orchidinae</taxon>
        <taxon>Platanthera</taxon>
    </lineage>
</organism>
<dbReference type="InterPro" id="IPR036875">
    <property type="entry name" value="Znf_CCHC_sf"/>
</dbReference>
<dbReference type="SUPFAM" id="SSF57756">
    <property type="entry name" value="Retrovirus zinc finger-like domains"/>
    <property type="match status" value="3"/>
</dbReference>
<dbReference type="EMBL" id="JBBWWQ010000010">
    <property type="protein sequence ID" value="KAK8936727.1"/>
    <property type="molecule type" value="Genomic_DNA"/>
</dbReference>
<evidence type="ECO:0000256" key="1">
    <source>
        <dbReference type="ARBA" id="ARBA00022723"/>
    </source>
</evidence>
<dbReference type="Proteomes" id="UP001418222">
    <property type="component" value="Unassembled WGS sequence"/>
</dbReference>
<evidence type="ECO:0000256" key="2">
    <source>
        <dbReference type="ARBA" id="ARBA00022737"/>
    </source>
</evidence>
<proteinExistence type="predicted"/>